<evidence type="ECO:0000313" key="3">
    <source>
        <dbReference type="Proteomes" id="UP001396334"/>
    </source>
</evidence>
<comment type="caution">
    <text evidence="2">The sequence shown here is derived from an EMBL/GenBank/DDBJ whole genome shotgun (WGS) entry which is preliminary data.</text>
</comment>
<sequence length="698" mass="79964">MSTGSREREKFSLNFPDLSLSWAFHVYGLFVAPIMELAPGGGRVGLGHHWAVGWIWLAGWSCRIDIRQWRTEVGLKVNLELRGWNLESSLLKGNCSLILWETDWKIRKGKGGTRERGILKEAIRVDGKRRFGFLAPRRVQRWPEMVESIPRKNREEFLWKTMITCGGREIPATRESAELDEGTWKGCRRQGYIFGKGGTFSRYGIQSQYFGRNGDGTRVATKRRLEVINHGKIMSLGIGEVWSTTFLNCRTVMWVVTNGAQVLAQFYFKGMIYSGTQWELINEISEVFMLIMHGLHEFTLFYVWVPANKLSKKEKGAVYKSGPRYQGITTADFIRRQPKQWRFKRIIKGFIIYFTIQNDIVRDWGNHSDNKQASHSTMADEVAGLMGNLKFSEEELVDVNNIGEEMVETMEGTEKWAVGHGWELCVERPVEFQGPFQFGEWLKVDLGKERQTARRKLGIVYADRKFERERKEGSGDHMLEGQTEEGRILQQKGKDKMVGTSTKMRTMKRTLKCKNESILNCPIANVKEDVLRWSHHHSGLYVTKTAHHWRNRWVHPNQLIPRKLVADFAQMLIGDKLDSQNSMHPQSADRAALKWMKPELGWIKVNVDGAWLERENMAAIGVVARDHNGLLLDARAKRLEGSYTPEIVEACAIVEGVRVAVENGWQRVIFEGDSSGIISKMNAGKLDRSVVATHLFEA</sequence>
<dbReference type="Gene3D" id="3.30.420.10">
    <property type="entry name" value="Ribonuclease H-like superfamily/Ribonuclease H"/>
    <property type="match status" value="1"/>
</dbReference>
<dbReference type="SUPFAM" id="SSF53098">
    <property type="entry name" value="Ribonuclease H-like"/>
    <property type="match status" value="1"/>
</dbReference>
<evidence type="ECO:0000259" key="1">
    <source>
        <dbReference type="Pfam" id="PF13456"/>
    </source>
</evidence>
<dbReference type="InterPro" id="IPR012337">
    <property type="entry name" value="RNaseH-like_sf"/>
</dbReference>
<dbReference type="PANTHER" id="PTHR47074:SF48">
    <property type="entry name" value="POLYNUCLEOTIDYL TRANSFERASE, RIBONUCLEASE H-LIKE SUPERFAMILY PROTEIN"/>
    <property type="match status" value="1"/>
</dbReference>
<dbReference type="InterPro" id="IPR002156">
    <property type="entry name" value="RNaseH_domain"/>
</dbReference>
<keyword evidence="3" id="KW-1185">Reference proteome</keyword>
<dbReference type="CDD" id="cd06222">
    <property type="entry name" value="RNase_H_like"/>
    <property type="match status" value="1"/>
</dbReference>
<feature type="domain" description="RNase H type-1" evidence="1">
    <location>
        <begin position="606"/>
        <end position="685"/>
    </location>
</feature>
<evidence type="ECO:0000313" key="2">
    <source>
        <dbReference type="EMBL" id="KAK8973020.1"/>
    </source>
</evidence>
<reference evidence="2 3" key="1">
    <citation type="journal article" date="2024" name="G3 (Bethesda)">
        <title>Genome assembly of Hibiscus sabdariffa L. provides insights into metabolisms of medicinal natural products.</title>
        <authorList>
            <person name="Kim T."/>
        </authorList>
    </citation>
    <scope>NUCLEOTIDE SEQUENCE [LARGE SCALE GENOMIC DNA]</scope>
    <source>
        <strain evidence="2">TK-2024</strain>
        <tissue evidence="2">Old leaves</tissue>
    </source>
</reference>
<organism evidence="2 3">
    <name type="scientific">Hibiscus sabdariffa</name>
    <name type="common">roselle</name>
    <dbReference type="NCBI Taxonomy" id="183260"/>
    <lineage>
        <taxon>Eukaryota</taxon>
        <taxon>Viridiplantae</taxon>
        <taxon>Streptophyta</taxon>
        <taxon>Embryophyta</taxon>
        <taxon>Tracheophyta</taxon>
        <taxon>Spermatophyta</taxon>
        <taxon>Magnoliopsida</taxon>
        <taxon>eudicotyledons</taxon>
        <taxon>Gunneridae</taxon>
        <taxon>Pentapetalae</taxon>
        <taxon>rosids</taxon>
        <taxon>malvids</taxon>
        <taxon>Malvales</taxon>
        <taxon>Malvaceae</taxon>
        <taxon>Malvoideae</taxon>
        <taxon>Hibiscus</taxon>
    </lineage>
</organism>
<name>A0ABR2NAG1_9ROSI</name>
<gene>
    <name evidence="2" type="ORF">V6N11_047023</name>
</gene>
<protein>
    <recommendedName>
        <fullName evidence="1">RNase H type-1 domain-containing protein</fullName>
    </recommendedName>
</protein>
<dbReference type="EMBL" id="JBBPBN010000194">
    <property type="protein sequence ID" value="KAK8973020.1"/>
    <property type="molecule type" value="Genomic_DNA"/>
</dbReference>
<dbReference type="Proteomes" id="UP001396334">
    <property type="component" value="Unassembled WGS sequence"/>
</dbReference>
<dbReference type="PANTHER" id="PTHR47074">
    <property type="entry name" value="BNAC02G40300D PROTEIN"/>
    <property type="match status" value="1"/>
</dbReference>
<dbReference type="InterPro" id="IPR044730">
    <property type="entry name" value="RNase_H-like_dom_plant"/>
</dbReference>
<dbReference type="InterPro" id="IPR036397">
    <property type="entry name" value="RNaseH_sf"/>
</dbReference>
<accession>A0ABR2NAG1</accession>
<proteinExistence type="predicted"/>
<dbReference type="Pfam" id="PF13456">
    <property type="entry name" value="RVT_3"/>
    <property type="match status" value="1"/>
</dbReference>
<dbReference type="InterPro" id="IPR052929">
    <property type="entry name" value="RNase_H-like_EbsB-rel"/>
</dbReference>